<dbReference type="PANTHER" id="PTHR47592">
    <property type="entry name" value="PBF68 PROTEIN"/>
    <property type="match status" value="1"/>
</dbReference>
<dbReference type="Gene3D" id="4.10.60.10">
    <property type="entry name" value="Zinc finger, CCHC-type"/>
    <property type="match status" value="1"/>
</dbReference>
<dbReference type="OrthoDB" id="1909174at2759"/>
<name>A0A1R3FZ26_9ROSI</name>
<dbReference type="InterPro" id="IPR001878">
    <property type="entry name" value="Znf_CCHC"/>
</dbReference>
<keyword evidence="1" id="KW-0479">Metal-binding</keyword>
<dbReference type="STRING" id="93759.A0A1R3FZ26"/>
<reference evidence="5" key="1">
    <citation type="submission" date="2013-09" db="EMBL/GenBank/DDBJ databases">
        <title>Corchorus olitorius genome sequencing.</title>
        <authorList>
            <person name="Alam M."/>
            <person name="Haque M.S."/>
            <person name="Islam M.S."/>
            <person name="Emdad E.M."/>
            <person name="Islam M.M."/>
            <person name="Ahmed B."/>
            <person name="Halim A."/>
            <person name="Hossen Q.M.M."/>
            <person name="Hossain M.Z."/>
            <person name="Ahmed R."/>
            <person name="Khan M.M."/>
            <person name="Islam R."/>
            <person name="Rashid M.M."/>
            <person name="Khan S.A."/>
            <person name="Rahman M.S."/>
            <person name="Alam M."/>
            <person name="Yahiya A.S."/>
            <person name="Khan M.S."/>
            <person name="Azam M.S."/>
            <person name="Haque T."/>
            <person name="Lashkar M.Z.H."/>
            <person name="Akhand A.I."/>
            <person name="Morshed G."/>
            <person name="Roy S."/>
            <person name="Uddin K.S."/>
            <person name="Rabeya T."/>
            <person name="Hossain A.S."/>
            <person name="Chowdhury A."/>
            <person name="Snigdha A.R."/>
            <person name="Mortoza M.S."/>
            <person name="Matin S.A."/>
            <person name="Hoque S.M.E."/>
            <person name="Islam M.K."/>
            <person name="Roy D.K."/>
            <person name="Haider R."/>
            <person name="Moosa M.M."/>
            <person name="Elias S.M."/>
            <person name="Hasan A.M."/>
            <person name="Jahan S."/>
            <person name="Shafiuddin M."/>
            <person name="Mahmood N."/>
            <person name="Shommy N.S."/>
        </authorList>
    </citation>
    <scope>NUCLEOTIDE SEQUENCE [LARGE SCALE GENOMIC DNA]</scope>
    <source>
        <strain evidence="5">cv. O-4</strain>
    </source>
</reference>
<dbReference type="GO" id="GO:0008270">
    <property type="term" value="F:zinc ion binding"/>
    <property type="evidence" value="ECO:0007669"/>
    <property type="project" value="UniProtKB-KW"/>
</dbReference>
<dbReference type="Pfam" id="PF22936">
    <property type="entry name" value="Pol_BBD"/>
    <property type="match status" value="1"/>
</dbReference>
<evidence type="ECO:0000259" key="3">
    <source>
        <dbReference type="PROSITE" id="PS50158"/>
    </source>
</evidence>
<dbReference type="InterPro" id="IPR036875">
    <property type="entry name" value="Znf_CCHC_sf"/>
</dbReference>
<organism evidence="4 5">
    <name type="scientific">Corchorus olitorius</name>
    <dbReference type="NCBI Taxonomy" id="93759"/>
    <lineage>
        <taxon>Eukaryota</taxon>
        <taxon>Viridiplantae</taxon>
        <taxon>Streptophyta</taxon>
        <taxon>Embryophyta</taxon>
        <taxon>Tracheophyta</taxon>
        <taxon>Spermatophyta</taxon>
        <taxon>Magnoliopsida</taxon>
        <taxon>eudicotyledons</taxon>
        <taxon>Gunneridae</taxon>
        <taxon>Pentapetalae</taxon>
        <taxon>rosids</taxon>
        <taxon>malvids</taxon>
        <taxon>Malvales</taxon>
        <taxon>Malvaceae</taxon>
        <taxon>Grewioideae</taxon>
        <taxon>Apeibeae</taxon>
        <taxon>Corchorus</taxon>
    </lineage>
</organism>
<feature type="compositionally biased region" description="Basic residues" evidence="2">
    <location>
        <begin position="111"/>
        <end position="125"/>
    </location>
</feature>
<protein>
    <submittedName>
        <fullName evidence="4">Zinc finger, CCHC-type</fullName>
    </submittedName>
</protein>
<dbReference type="EMBL" id="AWUE01024340">
    <property type="protein sequence ID" value="OMO51040.1"/>
    <property type="molecule type" value="Genomic_DNA"/>
</dbReference>
<keyword evidence="5" id="KW-1185">Reference proteome</keyword>
<dbReference type="SUPFAM" id="SSF57756">
    <property type="entry name" value="Retrovirus zinc finger-like domains"/>
    <property type="match status" value="1"/>
</dbReference>
<dbReference type="InterPro" id="IPR054722">
    <property type="entry name" value="PolX-like_BBD"/>
</dbReference>
<dbReference type="PROSITE" id="PS50158">
    <property type="entry name" value="ZF_CCHC"/>
    <property type="match status" value="1"/>
</dbReference>
<dbReference type="Pfam" id="PF00098">
    <property type="entry name" value="zf-CCHC"/>
    <property type="match status" value="1"/>
</dbReference>
<feature type="region of interest" description="Disordered" evidence="2">
    <location>
        <begin position="79"/>
        <end position="129"/>
    </location>
</feature>
<feature type="compositionally biased region" description="Basic residues" evidence="2">
    <location>
        <begin position="88"/>
        <end position="98"/>
    </location>
</feature>
<evidence type="ECO:0000313" key="4">
    <source>
        <dbReference type="EMBL" id="OMO51040.1"/>
    </source>
</evidence>
<accession>A0A1R3FZ26</accession>
<comment type="caution">
    <text evidence="4">The sequence shown here is derived from an EMBL/GenBank/DDBJ whole genome shotgun (WGS) entry which is preliminary data.</text>
</comment>
<feature type="compositionally biased region" description="Basic and acidic residues" evidence="2">
    <location>
        <begin position="100"/>
        <end position="110"/>
    </location>
</feature>
<evidence type="ECO:0000256" key="1">
    <source>
        <dbReference type="PROSITE-ProRule" id="PRU00047"/>
    </source>
</evidence>
<dbReference type="AlphaFoldDB" id="A0A1R3FZ26"/>
<sequence length="383" mass="43249">MRQHLQEMSNMMRELKIAGHVLNDQQQVQVVVRSLPRGWQYMNAMLTHNDSINTFVDVQRHFELEEEQLMAMSNHPEVNMAQSSKRGGSSHKRKKGGKNVKQDDNVEPHAKRAKTKKRKRGRRAGKNRDKSKVTCYNCGKLGHFSCECTEPKKVTLNSSTPYYSYVTSSVMLTESHSLWTVDSTATDHVVRSREAYVEYRRIPVGTHWIYMGNEIDVELKGIGTCKLDMRGGQTLFLHDVLHAPEVRRNLVSVAVLMSLDFSLIFSKDYVKLYSGTTYVGVGYFSNGFIVLDTSFDGYVFIGENSDGSVTELESREATFLENDFPTRGDIDKDFYLDEIEEPDLAAPSKSIEVEDEILPSLDLSGSISRLSGELSEPPSSCCS</sequence>
<feature type="domain" description="CCHC-type" evidence="3">
    <location>
        <begin position="135"/>
        <end position="150"/>
    </location>
</feature>
<dbReference type="GO" id="GO:0003676">
    <property type="term" value="F:nucleic acid binding"/>
    <property type="evidence" value="ECO:0007669"/>
    <property type="project" value="InterPro"/>
</dbReference>
<gene>
    <name evidence="4" type="ORF">COLO4_37841</name>
</gene>
<dbReference type="PANTHER" id="PTHR47592:SF27">
    <property type="entry name" value="OS08G0421700 PROTEIN"/>
    <property type="match status" value="1"/>
</dbReference>
<dbReference type="Proteomes" id="UP000187203">
    <property type="component" value="Unassembled WGS sequence"/>
</dbReference>
<evidence type="ECO:0000313" key="5">
    <source>
        <dbReference type="Proteomes" id="UP000187203"/>
    </source>
</evidence>
<keyword evidence="1" id="KW-0863">Zinc-finger</keyword>
<keyword evidence="1" id="KW-0862">Zinc</keyword>
<proteinExistence type="predicted"/>
<evidence type="ECO:0000256" key="2">
    <source>
        <dbReference type="SAM" id="MobiDB-lite"/>
    </source>
</evidence>
<dbReference type="SMART" id="SM00343">
    <property type="entry name" value="ZnF_C2HC"/>
    <property type="match status" value="1"/>
</dbReference>